<comment type="subcellular location">
    <subcellularLocation>
        <location evidence="1">Membrane</location>
    </subcellularLocation>
</comment>
<dbReference type="PANTHER" id="PTHR30627:SF1">
    <property type="entry name" value="PEPTIDOGLYCAN D,D-TRANSPEPTIDASE FTSI"/>
    <property type="match status" value="1"/>
</dbReference>
<evidence type="ECO:0000256" key="2">
    <source>
        <dbReference type="ARBA" id="ARBA00007171"/>
    </source>
</evidence>
<dbReference type="CDD" id="cd06577">
    <property type="entry name" value="PASTA_pknB"/>
    <property type="match status" value="1"/>
</dbReference>
<dbReference type="InterPro" id="IPR012338">
    <property type="entry name" value="Beta-lactam/transpept-like"/>
</dbReference>
<keyword evidence="3" id="KW-0472">Membrane</keyword>
<evidence type="ECO:0000256" key="3">
    <source>
        <dbReference type="ARBA" id="ARBA00023136"/>
    </source>
</evidence>
<dbReference type="Pfam" id="PF00905">
    <property type="entry name" value="Transpeptidase"/>
    <property type="match status" value="1"/>
</dbReference>
<dbReference type="SUPFAM" id="SSF56519">
    <property type="entry name" value="Penicillin binding protein dimerisation domain"/>
    <property type="match status" value="1"/>
</dbReference>
<dbReference type="InterPro" id="IPR001460">
    <property type="entry name" value="PCN-bd_Tpept"/>
</dbReference>
<dbReference type="GO" id="GO:0005886">
    <property type="term" value="C:plasma membrane"/>
    <property type="evidence" value="ECO:0007669"/>
    <property type="project" value="TreeGrafter"/>
</dbReference>
<evidence type="ECO:0000256" key="1">
    <source>
        <dbReference type="ARBA" id="ARBA00004370"/>
    </source>
</evidence>
<proteinExistence type="inferred from homology"/>
<sequence length="669" mass="72915">MNNPTPNSVKKRIIMGFLIICLATAGLSFRVGWVQIVDGAELSKKAIESQTRDVPIPAKRGAIYDRNGKELAVSAVTFSVWARPDKVRYGNKKLKPDENIDKTADFLAKQLNMEQGDVKKIISENKALVKVAKYVEKSVADTIRQEGMPGVEIAEDVKRYYPLGAFASQVLGSVTDDNNGLAGLELKYNQYLSGVPGRWIKNTDVNGNGLAYGMEKYYKAEDGLNLVLTIDEVIQHYVEKALDTVQKNTEADRVMCIMMDPKTGDILAMAMTPDYDPNNPRVPTDPAKAAYVETLSDSEKLEYWNAMWRNPMVSDTYEPGSTFKLLTTSMALEEQLTTLTETFVCHGTYSVAGTPLKCWRYYNPHGVETLVEAVGNSCNPVFAGLAGRLGIDKYYQYLELFGIKDKTGIDFPGEGMAILQNKDTAGPVGLATMGYGQGIAVTPIQLITAVSSFGNDGKLMQPRFVKELTDSDGNVVEKFDTKVVRQVVSKKTAEEMRLIMESVVSEGGGGTAKVPGYRVGGKTGTANKAKNGGYSQETYSSFIGMAPMDDPKVAILLVVDNPKGVKFGSQTAAPGVKLILEDTLRYLNIQPSYTQEEEAQMNSGKTIVPDVTGKNFDEAIGILGGVSLTYTISPALKEGDSLDEVAVVDQYPKAGEKISAGGKVYLYRE</sequence>
<dbReference type="Pfam" id="PF03717">
    <property type="entry name" value="PBP_dimer"/>
    <property type="match status" value="1"/>
</dbReference>
<gene>
    <name evidence="5" type="ORF">EQM06_08830</name>
</gene>
<dbReference type="PROSITE" id="PS51178">
    <property type="entry name" value="PASTA"/>
    <property type="match status" value="1"/>
</dbReference>
<dbReference type="Gene3D" id="3.40.710.10">
    <property type="entry name" value="DD-peptidase/beta-lactamase superfamily"/>
    <property type="match status" value="1"/>
</dbReference>
<dbReference type="Pfam" id="PF03793">
    <property type="entry name" value="PASTA"/>
    <property type="match status" value="1"/>
</dbReference>
<protein>
    <submittedName>
        <fullName evidence="5">PASTA domain-containing protein</fullName>
    </submittedName>
</protein>
<dbReference type="GO" id="GO:0071555">
    <property type="term" value="P:cell wall organization"/>
    <property type="evidence" value="ECO:0007669"/>
    <property type="project" value="TreeGrafter"/>
</dbReference>
<dbReference type="EMBL" id="CP035281">
    <property type="protein sequence ID" value="QAT43313.1"/>
    <property type="molecule type" value="Genomic_DNA"/>
</dbReference>
<feature type="domain" description="PASTA" evidence="4">
    <location>
        <begin position="602"/>
        <end position="669"/>
    </location>
</feature>
<dbReference type="InterPro" id="IPR005311">
    <property type="entry name" value="PBP_dimer"/>
</dbReference>
<dbReference type="InterPro" id="IPR005543">
    <property type="entry name" value="PASTA_dom"/>
</dbReference>
<dbReference type="OrthoDB" id="9804124at2"/>
<dbReference type="RefSeq" id="WP_128746010.1">
    <property type="nucleotide sequence ID" value="NZ_CP035281.1"/>
</dbReference>
<comment type="similarity">
    <text evidence="2">Belongs to the transpeptidase family.</text>
</comment>
<dbReference type="Gene3D" id="3.90.1310.10">
    <property type="entry name" value="Penicillin-binding protein 2a (Domain 2)"/>
    <property type="match status" value="1"/>
</dbReference>
<name>A0A410PWI8_9FIRM</name>
<dbReference type="KEGG" id="amij:EQM06_08830"/>
<accession>A0A410PWI8</accession>
<dbReference type="Gene3D" id="3.30.10.20">
    <property type="match status" value="1"/>
</dbReference>
<dbReference type="AlphaFoldDB" id="A0A410PWI8"/>
<reference evidence="5 6" key="1">
    <citation type="submission" date="2019-01" db="EMBL/GenBank/DDBJ databases">
        <title>Draft genomes of a novel of Aminipila strains.</title>
        <authorList>
            <person name="Ma S."/>
        </authorList>
    </citation>
    <scope>NUCLEOTIDE SEQUENCE [LARGE SCALE GENOMIC DNA]</scope>
    <source>
        <strain evidence="6">JN-39</strain>
    </source>
</reference>
<dbReference type="InterPro" id="IPR036138">
    <property type="entry name" value="PBP_dimer_sf"/>
</dbReference>
<dbReference type="GO" id="GO:0008658">
    <property type="term" value="F:penicillin binding"/>
    <property type="evidence" value="ECO:0007669"/>
    <property type="project" value="InterPro"/>
</dbReference>
<evidence type="ECO:0000313" key="6">
    <source>
        <dbReference type="Proteomes" id="UP000287601"/>
    </source>
</evidence>
<dbReference type="Proteomes" id="UP000287601">
    <property type="component" value="Chromosome"/>
</dbReference>
<evidence type="ECO:0000259" key="4">
    <source>
        <dbReference type="PROSITE" id="PS51178"/>
    </source>
</evidence>
<organism evidence="5 6">
    <name type="scientific">Aminipila luticellarii</name>
    <dbReference type="NCBI Taxonomy" id="2507160"/>
    <lineage>
        <taxon>Bacteria</taxon>
        <taxon>Bacillati</taxon>
        <taxon>Bacillota</taxon>
        <taxon>Clostridia</taxon>
        <taxon>Peptostreptococcales</taxon>
        <taxon>Anaerovoracaceae</taxon>
        <taxon>Aminipila</taxon>
    </lineage>
</organism>
<dbReference type="InterPro" id="IPR050515">
    <property type="entry name" value="Beta-lactam/transpept"/>
</dbReference>
<dbReference type="SUPFAM" id="SSF56601">
    <property type="entry name" value="beta-lactamase/transpeptidase-like"/>
    <property type="match status" value="1"/>
</dbReference>
<evidence type="ECO:0000313" key="5">
    <source>
        <dbReference type="EMBL" id="QAT43313.1"/>
    </source>
</evidence>
<keyword evidence="6" id="KW-1185">Reference proteome</keyword>
<dbReference type="PANTHER" id="PTHR30627">
    <property type="entry name" value="PEPTIDOGLYCAN D,D-TRANSPEPTIDASE"/>
    <property type="match status" value="1"/>
</dbReference>
<dbReference type="SMART" id="SM00740">
    <property type="entry name" value="PASTA"/>
    <property type="match status" value="1"/>
</dbReference>